<evidence type="ECO:0000259" key="10">
    <source>
        <dbReference type="PROSITE" id="PS50885"/>
    </source>
</evidence>
<dbReference type="SMART" id="SM00387">
    <property type="entry name" value="HATPase_c"/>
    <property type="match status" value="1"/>
</dbReference>
<dbReference type="SUPFAM" id="SSF47384">
    <property type="entry name" value="Homodimeric domain of signal transducing histidine kinase"/>
    <property type="match status" value="1"/>
</dbReference>
<dbReference type="Pfam" id="PF00672">
    <property type="entry name" value="HAMP"/>
    <property type="match status" value="1"/>
</dbReference>
<feature type="domain" description="Histidine kinase" evidence="9">
    <location>
        <begin position="252"/>
        <end position="444"/>
    </location>
</feature>
<evidence type="ECO:0000256" key="8">
    <source>
        <dbReference type="SAM" id="Phobius"/>
    </source>
</evidence>
<keyword evidence="4" id="KW-0597">Phosphoprotein</keyword>
<keyword evidence="7" id="KW-0902">Two-component regulatory system</keyword>
<dbReference type="GO" id="GO:0000155">
    <property type="term" value="F:phosphorelay sensor kinase activity"/>
    <property type="evidence" value="ECO:0007669"/>
    <property type="project" value="InterPro"/>
</dbReference>
<dbReference type="InterPro" id="IPR050351">
    <property type="entry name" value="BphY/WalK/GraS-like"/>
</dbReference>
<evidence type="ECO:0000256" key="1">
    <source>
        <dbReference type="ARBA" id="ARBA00000085"/>
    </source>
</evidence>
<dbReference type="CDD" id="cd06225">
    <property type="entry name" value="HAMP"/>
    <property type="match status" value="1"/>
</dbReference>
<dbReference type="Gene3D" id="1.10.287.130">
    <property type="match status" value="1"/>
</dbReference>
<name>E3H841_ILYPC</name>
<evidence type="ECO:0000256" key="7">
    <source>
        <dbReference type="ARBA" id="ARBA00023012"/>
    </source>
</evidence>
<dbReference type="eggNOG" id="COG2770">
    <property type="taxonomic scope" value="Bacteria"/>
</dbReference>
<dbReference type="Gene3D" id="3.30.565.10">
    <property type="entry name" value="Histidine kinase-like ATPase, C-terminal domain"/>
    <property type="match status" value="1"/>
</dbReference>
<gene>
    <name evidence="11" type="ordered locus">Ilyop_1492</name>
</gene>
<dbReference type="STRING" id="572544.Ilyop_1492"/>
<evidence type="ECO:0000313" key="12">
    <source>
        <dbReference type="Proteomes" id="UP000006875"/>
    </source>
</evidence>
<reference evidence="11 12" key="1">
    <citation type="journal article" date="2010" name="Stand. Genomic Sci.">
        <title>Complete genome sequence of Ilyobacter polytropus type strain (CuHbu1).</title>
        <authorList>
            <person name="Sikorski J."/>
            <person name="Chertkov O."/>
            <person name="Lapidus A."/>
            <person name="Nolan M."/>
            <person name="Lucas S."/>
            <person name="Del Rio T.G."/>
            <person name="Tice H."/>
            <person name="Cheng J.F."/>
            <person name="Tapia R."/>
            <person name="Han C."/>
            <person name="Goodwin L."/>
            <person name="Pitluck S."/>
            <person name="Liolios K."/>
            <person name="Ivanova N."/>
            <person name="Mavromatis K."/>
            <person name="Mikhailova N."/>
            <person name="Pati A."/>
            <person name="Chen A."/>
            <person name="Palaniappan K."/>
            <person name="Land M."/>
            <person name="Hauser L."/>
            <person name="Chang Y.J."/>
            <person name="Jeffries C.D."/>
            <person name="Brambilla E."/>
            <person name="Yasawong M."/>
            <person name="Rohde M."/>
            <person name="Pukall R."/>
            <person name="Spring S."/>
            <person name="Goker M."/>
            <person name="Woyke T."/>
            <person name="Bristow J."/>
            <person name="Eisen J.A."/>
            <person name="Markowitz V."/>
            <person name="Hugenholtz P."/>
            <person name="Kyrpides N.C."/>
            <person name="Klenk H.P."/>
        </authorList>
    </citation>
    <scope>NUCLEOTIDE SEQUENCE [LARGE SCALE GENOMIC DNA]</scope>
    <source>
        <strain evidence="12">ATCC 51220 / DSM 2926 / LMG 16218 / CuHBu1</strain>
    </source>
</reference>
<keyword evidence="8" id="KW-0812">Transmembrane</keyword>
<dbReference type="OrthoDB" id="81871at2"/>
<dbReference type="GO" id="GO:0005886">
    <property type="term" value="C:plasma membrane"/>
    <property type="evidence" value="ECO:0007669"/>
    <property type="project" value="TreeGrafter"/>
</dbReference>
<dbReference type="Proteomes" id="UP000006875">
    <property type="component" value="Chromosome"/>
</dbReference>
<dbReference type="GO" id="GO:0004721">
    <property type="term" value="F:phosphoprotein phosphatase activity"/>
    <property type="evidence" value="ECO:0007669"/>
    <property type="project" value="TreeGrafter"/>
</dbReference>
<dbReference type="SMART" id="SM00388">
    <property type="entry name" value="HisKA"/>
    <property type="match status" value="1"/>
</dbReference>
<evidence type="ECO:0000256" key="5">
    <source>
        <dbReference type="ARBA" id="ARBA00022679"/>
    </source>
</evidence>
<dbReference type="InterPro" id="IPR005467">
    <property type="entry name" value="His_kinase_dom"/>
</dbReference>
<dbReference type="PANTHER" id="PTHR45453">
    <property type="entry name" value="PHOSPHATE REGULON SENSOR PROTEIN PHOR"/>
    <property type="match status" value="1"/>
</dbReference>
<dbReference type="InterPro" id="IPR003661">
    <property type="entry name" value="HisK_dim/P_dom"/>
</dbReference>
<keyword evidence="8" id="KW-1133">Transmembrane helix</keyword>
<dbReference type="InterPro" id="IPR036097">
    <property type="entry name" value="HisK_dim/P_sf"/>
</dbReference>
<dbReference type="eggNOG" id="COG2205">
    <property type="taxonomic scope" value="Bacteria"/>
</dbReference>
<dbReference type="KEGG" id="ipo:Ilyop_1492"/>
<dbReference type="EC" id="2.7.13.3" evidence="3"/>
<accession>E3H841</accession>
<dbReference type="SUPFAM" id="SSF158472">
    <property type="entry name" value="HAMP domain-like"/>
    <property type="match status" value="1"/>
</dbReference>
<keyword evidence="6 11" id="KW-0418">Kinase</keyword>
<dbReference type="RefSeq" id="WP_013387939.1">
    <property type="nucleotide sequence ID" value="NC_014632.1"/>
</dbReference>
<evidence type="ECO:0000256" key="2">
    <source>
        <dbReference type="ARBA" id="ARBA00004370"/>
    </source>
</evidence>
<dbReference type="SMART" id="SM00304">
    <property type="entry name" value="HAMP"/>
    <property type="match status" value="1"/>
</dbReference>
<dbReference type="EMBL" id="CP002281">
    <property type="protein sequence ID" value="ADO83272.1"/>
    <property type="molecule type" value="Genomic_DNA"/>
</dbReference>
<dbReference type="AlphaFoldDB" id="E3H841"/>
<protein>
    <recommendedName>
        <fullName evidence="3">histidine kinase</fullName>
        <ecNumber evidence="3">2.7.13.3</ecNumber>
    </recommendedName>
</protein>
<dbReference type="CDD" id="cd00075">
    <property type="entry name" value="HATPase"/>
    <property type="match status" value="1"/>
</dbReference>
<feature type="transmembrane region" description="Helical" evidence="8">
    <location>
        <begin position="7"/>
        <end position="25"/>
    </location>
</feature>
<dbReference type="InterPro" id="IPR036890">
    <property type="entry name" value="HATPase_C_sf"/>
</dbReference>
<keyword evidence="5" id="KW-0808">Transferase</keyword>
<evidence type="ECO:0000259" key="9">
    <source>
        <dbReference type="PROSITE" id="PS50109"/>
    </source>
</evidence>
<dbReference type="CDD" id="cd00082">
    <property type="entry name" value="HisKA"/>
    <property type="match status" value="1"/>
</dbReference>
<keyword evidence="12" id="KW-1185">Reference proteome</keyword>
<dbReference type="PROSITE" id="PS50109">
    <property type="entry name" value="HIS_KIN"/>
    <property type="match status" value="1"/>
</dbReference>
<dbReference type="HOGENOM" id="CLU_000445_89_6_0"/>
<dbReference type="SUPFAM" id="SSF55874">
    <property type="entry name" value="ATPase domain of HSP90 chaperone/DNA topoisomerase II/histidine kinase"/>
    <property type="match status" value="1"/>
</dbReference>
<comment type="subcellular location">
    <subcellularLocation>
        <location evidence="2">Membrane</location>
    </subcellularLocation>
</comment>
<organism evidence="11 12">
    <name type="scientific">Ilyobacter polytropus (strain ATCC 51220 / DSM 2926 / LMG 16218 / CuHBu1)</name>
    <dbReference type="NCBI Taxonomy" id="572544"/>
    <lineage>
        <taxon>Bacteria</taxon>
        <taxon>Fusobacteriati</taxon>
        <taxon>Fusobacteriota</taxon>
        <taxon>Fusobacteriia</taxon>
        <taxon>Fusobacteriales</taxon>
        <taxon>Fusobacteriaceae</taxon>
        <taxon>Ilyobacter</taxon>
    </lineage>
</organism>
<evidence type="ECO:0000313" key="11">
    <source>
        <dbReference type="EMBL" id="ADO83272.1"/>
    </source>
</evidence>
<evidence type="ECO:0000256" key="3">
    <source>
        <dbReference type="ARBA" id="ARBA00012438"/>
    </source>
</evidence>
<proteinExistence type="predicted"/>
<feature type="domain" description="HAMP" evidence="10">
    <location>
        <begin position="171"/>
        <end position="223"/>
    </location>
</feature>
<dbReference type="GO" id="GO:0016036">
    <property type="term" value="P:cellular response to phosphate starvation"/>
    <property type="evidence" value="ECO:0007669"/>
    <property type="project" value="TreeGrafter"/>
</dbReference>
<dbReference type="Gene3D" id="6.10.340.10">
    <property type="match status" value="1"/>
</dbReference>
<dbReference type="Pfam" id="PF00512">
    <property type="entry name" value="HisKA"/>
    <property type="match status" value="1"/>
</dbReference>
<dbReference type="FunFam" id="1.10.287.130:FF:000001">
    <property type="entry name" value="Two-component sensor histidine kinase"/>
    <property type="match status" value="1"/>
</dbReference>
<dbReference type="InterPro" id="IPR003660">
    <property type="entry name" value="HAMP_dom"/>
</dbReference>
<dbReference type="Pfam" id="PF02518">
    <property type="entry name" value="HATPase_c"/>
    <property type="match status" value="1"/>
</dbReference>
<dbReference type="PROSITE" id="PS50885">
    <property type="entry name" value="HAMP"/>
    <property type="match status" value="1"/>
</dbReference>
<dbReference type="PANTHER" id="PTHR45453:SF3">
    <property type="entry name" value="HISTIDINE KINASE"/>
    <property type="match status" value="1"/>
</dbReference>
<evidence type="ECO:0000256" key="6">
    <source>
        <dbReference type="ARBA" id="ARBA00022777"/>
    </source>
</evidence>
<keyword evidence="8" id="KW-0472">Membrane</keyword>
<sequence>MRIRSKIFFLIFSVVLFIMMGFYVITEFYLERFYIDSKKENLKSVAQIISNPEHSLDFEQLERENNVTIYIRQFSNDLFVSSEDLYIKGLENKGILEDVRDGKQVFQKIKIEEPVGEFMILFTPYQHNRFVEIRTPISSIQESVHVANRYYMRIIAYALAFGLIMAFIFSKKITQPILHLKEITKGISNLNFSLKFSSERKDEIGELGNSINRMGDILHETIEDLNIANLELKKDIEKEKKLESLRKEFVASVSHELKTPIALIQGYAQGLMEGIATDEDRNFYCEVIVDESRKMDELVKELLLISQIEAGYLELDIEKINLGKMIRQVMDKYYMEFEKYVIYYPEDDIWALGDWKYIKRVLENLVSNAFKYTPENGKIKVDVGEDGEKYRVKVINTCSDLTEEDLKEIWAPFYRGDKSRSSEGTGLGLAIVKGVLEKHSSNHGAYLENGKVIFWFELDKMI</sequence>
<dbReference type="InterPro" id="IPR003594">
    <property type="entry name" value="HATPase_dom"/>
</dbReference>
<evidence type="ECO:0000256" key="4">
    <source>
        <dbReference type="ARBA" id="ARBA00022553"/>
    </source>
</evidence>
<comment type="catalytic activity">
    <reaction evidence="1">
        <text>ATP + protein L-histidine = ADP + protein N-phospho-L-histidine.</text>
        <dbReference type="EC" id="2.7.13.3"/>
    </reaction>
</comment>